<dbReference type="PATRIC" id="fig|1227499.3.peg.1327"/>
<dbReference type="InterPro" id="IPR006311">
    <property type="entry name" value="TAT_signal"/>
</dbReference>
<dbReference type="InterPro" id="IPR036928">
    <property type="entry name" value="AS_sf"/>
</dbReference>
<dbReference type="Proteomes" id="UP000011602">
    <property type="component" value="Unassembled WGS sequence"/>
</dbReference>
<proteinExistence type="predicted"/>
<name>L9XB36_9EURY</name>
<dbReference type="Gene3D" id="3.90.1300.10">
    <property type="entry name" value="Amidase signature (AS) domain"/>
    <property type="match status" value="1"/>
</dbReference>
<dbReference type="RefSeq" id="WP_007258606.1">
    <property type="nucleotide sequence ID" value="NZ_AOHZ01000034.1"/>
</dbReference>
<dbReference type="PANTHER" id="PTHR42678">
    <property type="entry name" value="AMIDASE"/>
    <property type="match status" value="1"/>
</dbReference>
<protein>
    <submittedName>
        <fullName evidence="3">Amidase</fullName>
    </submittedName>
</protein>
<feature type="compositionally biased region" description="Polar residues" evidence="1">
    <location>
        <begin position="604"/>
        <end position="613"/>
    </location>
</feature>
<sequence length="613" mass="64145">MNGENETTLTADESGSISLSRRSVLGATGAVAVSGLLAGLGGARTADELDFIDATALEIREGYERGEFTAKAVVEYYLDRIHEYEDALQAVISINPNALERAAELDAALGVEDSPSNPGGGPPSHAEGNPPAHAGGGSPSGELVGPLHGIPVLVKDNVNTDDMPTTSGTVAMADSIPAESATIVEQIREAGGIVIAKANMDEFAFGYSSSSSLGGTVYNPYDLERTAGGSSGGTGAGIGANYAPLGIGTDTGGSVRVPSLANNLVGLRPTRQLVSGDGVSPLHSSQDVPGPMTTTVEDAALLTDVLAGVDPDDPLTLEADGKTPHAAGGQYTDYLNEDGLEGKRIGVYSDWMPDEDEADIAALFGEAISDIASAGATVVSGLEPPSGSFVSDAYRGNHTHMDWNDYLEGIAEFDDLEELAASGELESCGITSSLELSDDVDELAEDLDFVQPFYEQRDLQHYVLRQVHENDLDAIAYPGNWDVPPAEGRGSWGPANLHLSPVLDWPSIVLPVGFTDDGAPVGMEFLGRMWSEPTLFEIAYAFEQVSDNREPPADFGPVDGTDVDWDADAIEAWNDERPVYNTVEGCGVSGVRATNADRPGTEGVDTSNLPADR</sequence>
<dbReference type="PANTHER" id="PTHR42678:SF34">
    <property type="entry name" value="OS04G0183300 PROTEIN"/>
    <property type="match status" value="1"/>
</dbReference>
<reference evidence="3 4" key="1">
    <citation type="journal article" date="2014" name="PLoS Genet.">
        <title>Phylogenetically driven sequencing of extremely halophilic archaea reveals strategies for static and dynamic osmo-response.</title>
        <authorList>
            <person name="Becker E.A."/>
            <person name="Seitzer P.M."/>
            <person name="Tritt A."/>
            <person name="Larsen D."/>
            <person name="Krusor M."/>
            <person name="Yao A.I."/>
            <person name="Wu D."/>
            <person name="Madern D."/>
            <person name="Eisen J.A."/>
            <person name="Darling A.E."/>
            <person name="Facciotti M.T."/>
        </authorList>
    </citation>
    <scope>NUCLEOTIDE SEQUENCE [LARGE SCALE GENOMIC DNA]</scope>
    <source>
        <strain evidence="3 4">JCM 12255</strain>
    </source>
</reference>
<dbReference type="InterPro" id="IPR020556">
    <property type="entry name" value="Amidase_CS"/>
</dbReference>
<dbReference type="SUPFAM" id="SSF75304">
    <property type="entry name" value="Amidase signature (AS) enzymes"/>
    <property type="match status" value="1"/>
</dbReference>
<keyword evidence="4" id="KW-1185">Reference proteome</keyword>
<dbReference type="PROSITE" id="PS00571">
    <property type="entry name" value="AMIDASES"/>
    <property type="match status" value="1"/>
</dbReference>
<dbReference type="InterPro" id="IPR023631">
    <property type="entry name" value="Amidase_dom"/>
</dbReference>
<gene>
    <name evidence="3" type="ORF">C493_06517</name>
</gene>
<comment type="caution">
    <text evidence="3">The sequence shown here is derived from an EMBL/GenBank/DDBJ whole genome shotgun (WGS) entry which is preliminary data.</text>
</comment>
<evidence type="ECO:0000256" key="1">
    <source>
        <dbReference type="SAM" id="MobiDB-lite"/>
    </source>
</evidence>
<feature type="domain" description="Amidase" evidence="2">
    <location>
        <begin position="141"/>
        <end position="535"/>
    </location>
</feature>
<feature type="region of interest" description="Disordered" evidence="1">
    <location>
        <begin position="110"/>
        <end position="141"/>
    </location>
</feature>
<dbReference type="OrthoDB" id="359273at2157"/>
<evidence type="ECO:0000313" key="3">
    <source>
        <dbReference type="EMBL" id="ELY58636.1"/>
    </source>
</evidence>
<feature type="region of interest" description="Disordered" evidence="1">
    <location>
        <begin position="591"/>
        <end position="613"/>
    </location>
</feature>
<dbReference type="EMBL" id="AOHZ01000034">
    <property type="protein sequence ID" value="ELY58636.1"/>
    <property type="molecule type" value="Genomic_DNA"/>
</dbReference>
<dbReference type="eggNOG" id="arCOG01717">
    <property type="taxonomic scope" value="Archaea"/>
</dbReference>
<evidence type="ECO:0000259" key="2">
    <source>
        <dbReference type="Pfam" id="PF01425"/>
    </source>
</evidence>
<dbReference type="Pfam" id="PF01425">
    <property type="entry name" value="Amidase"/>
    <property type="match status" value="1"/>
</dbReference>
<dbReference type="PROSITE" id="PS51318">
    <property type="entry name" value="TAT"/>
    <property type="match status" value="1"/>
</dbReference>
<evidence type="ECO:0000313" key="4">
    <source>
        <dbReference type="Proteomes" id="UP000011602"/>
    </source>
</evidence>
<dbReference type="AlphaFoldDB" id="L9XB36"/>
<accession>L9XB36</accession>
<dbReference type="STRING" id="1227499.C493_06517"/>
<organism evidence="3 4">
    <name type="scientific">Natronolimnohabitans innermongolicus JCM 12255</name>
    <dbReference type="NCBI Taxonomy" id="1227499"/>
    <lineage>
        <taxon>Archaea</taxon>
        <taxon>Methanobacteriati</taxon>
        <taxon>Methanobacteriota</taxon>
        <taxon>Stenosarchaea group</taxon>
        <taxon>Halobacteria</taxon>
        <taxon>Halobacteriales</taxon>
        <taxon>Natrialbaceae</taxon>
        <taxon>Natronolimnohabitans</taxon>
    </lineage>
</organism>